<reference evidence="2" key="1">
    <citation type="journal article" date="2019" name="Int. J. Syst. Evol. Microbiol.">
        <title>The Global Catalogue of Microorganisms (GCM) 10K type strain sequencing project: providing services to taxonomists for standard genome sequencing and annotation.</title>
        <authorList>
            <consortium name="The Broad Institute Genomics Platform"/>
            <consortium name="The Broad Institute Genome Sequencing Center for Infectious Disease"/>
            <person name="Wu L."/>
            <person name="Ma J."/>
        </authorList>
    </citation>
    <scope>NUCLEOTIDE SEQUENCE [LARGE SCALE GENOMIC DNA]</scope>
    <source>
        <strain evidence="2">CGMCC 1.12923</strain>
    </source>
</reference>
<evidence type="ECO:0000313" key="2">
    <source>
        <dbReference type="Proteomes" id="UP000614272"/>
    </source>
</evidence>
<gene>
    <name evidence="1" type="ORF">GCM10011357_06500</name>
</gene>
<accession>A0ABQ1R1Z3</accession>
<keyword evidence="2" id="KW-1185">Reference proteome</keyword>
<comment type="caution">
    <text evidence="1">The sequence shown here is derived from an EMBL/GenBank/DDBJ whole genome shotgun (WGS) entry which is preliminary data.</text>
</comment>
<sequence>MKCVTAMSGNGESDIKQMLMTLINAELIVNHAHWVPSNEKFTKYVCGEIPGATLLVSGSKKHNNNNIII</sequence>
<organism evidence="1 2">
    <name type="scientific">Lacimicrobium alkaliphilum</name>
    <dbReference type="NCBI Taxonomy" id="1526571"/>
    <lineage>
        <taxon>Bacteria</taxon>
        <taxon>Pseudomonadati</taxon>
        <taxon>Pseudomonadota</taxon>
        <taxon>Gammaproteobacteria</taxon>
        <taxon>Alteromonadales</taxon>
        <taxon>Alteromonadaceae</taxon>
        <taxon>Lacimicrobium</taxon>
    </lineage>
</organism>
<evidence type="ECO:0000313" key="1">
    <source>
        <dbReference type="EMBL" id="GGD53386.1"/>
    </source>
</evidence>
<name>A0ABQ1R1Z3_9ALTE</name>
<protein>
    <submittedName>
        <fullName evidence="1">Uncharacterized protein</fullName>
    </submittedName>
</protein>
<dbReference type="Proteomes" id="UP000614272">
    <property type="component" value="Unassembled WGS sequence"/>
</dbReference>
<proteinExistence type="predicted"/>
<dbReference type="EMBL" id="BMGJ01000002">
    <property type="protein sequence ID" value="GGD53386.1"/>
    <property type="molecule type" value="Genomic_DNA"/>
</dbReference>